<comment type="caution">
    <text evidence="2">The sequence shown here is derived from an EMBL/GenBank/DDBJ whole genome shotgun (WGS) entry which is preliminary data.</text>
</comment>
<protein>
    <recommendedName>
        <fullName evidence="4">YtxH domain-containing protein</fullName>
    </recommendedName>
</protein>
<dbReference type="EMBL" id="BSDC01000001">
    <property type="protein sequence ID" value="GLH66999.1"/>
    <property type="molecule type" value="Genomic_DNA"/>
</dbReference>
<dbReference type="PANTHER" id="PTHR35792:SF2">
    <property type="entry name" value="GENERAL STRESS PROTEIN"/>
    <property type="match status" value="1"/>
</dbReference>
<feature type="transmembrane region" description="Helical" evidence="1">
    <location>
        <begin position="12"/>
        <end position="33"/>
    </location>
</feature>
<dbReference type="RefSeq" id="WP_285607767.1">
    <property type="nucleotide sequence ID" value="NZ_BSDC01000001.1"/>
</dbReference>
<gene>
    <name evidence="2" type="ORF">GETHED_13630</name>
</gene>
<organism evidence="2 3">
    <name type="scientific">Geothrix edaphica</name>
    <dbReference type="NCBI Taxonomy" id="2927976"/>
    <lineage>
        <taxon>Bacteria</taxon>
        <taxon>Pseudomonadati</taxon>
        <taxon>Acidobacteriota</taxon>
        <taxon>Holophagae</taxon>
        <taxon>Holophagales</taxon>
        <taxon>Holophagaceae</taxon>
        <taxon>Geothrix</taxon>
    </lineage>
</organism>
<evidence type="ECO:0000313" key="3">
    <source>
        <dbReference type="Proteomes" id="UP001165044"/>
    </source>
</evidence>
<reference evidence="2" key="1">
    <citation type="journal article" date="2023" name="Antonie Van Leeuwenhoek">
        <title>Mesoterricola silvestris gen. nov., sp. nov., Mesoterricola sediminis sp. nov., Geothrix oryzae sp. nov., Geothrix edaphica sp. nov., Geothrix rubra sp. nov., and Geothrix limicola sp. nov., six novel members of Acidobacteriota isolated from soils.</title>
        <authorList>
            <person name="Itoh H."/>
            <person name="Sugisawa Y."/>
            <person name="Mise K."/>
            <person name="Xu Z."/>
            <person name="Kuniyasu M."/>
            <person name="Ushijima N."/>
            <person name="Kawano K."/>
            <person name="Kobayashi E."/>
            <person name="Shiratori Y."/>
            <person name="Masuda Y."/>
            <person name="Senoo K."/>
        </authorList>
    </citation>
    <scope>NUCLEOTIDE SEQUENCE</scope>
    <source>
        <strain evidence="2">Red802</strain>
    </source>
</reference>
<keyword evidence="1" id="KW-0812">Transmembrane</keyword>
<evidence type="ECO:0000256" key="1">
    <source>
        <dbReference type="SAM" id="Phobius"/>
    </source>
</evidence>
<dbReference type="Proteomes" id="UP001165044">
    <property type="component" value="Unassembled WGS sequence"/>
</dbReference>
<keyword evidence="3" id="KW-1185">Reference proteome</keyword>
<accession>A0ABQ5PX99</accession>
<dbReference type="InterPro" id="IPR052928">
    <property type="entry name" value="Desiccation-related_membrane"/>
</dbReference>
<keyword evidence="1" id="KW-0472">Membrane</keyword>
<evidence type="ECO:0008006" key="4">
    <source>
        <dbReference type="Google" id="ProtNLM"/>
    </source>
</evidence>
<proteinExistence type="predicted"/>
<dbReference type="InterPro" id="IPR024623">
    <property type="entry name" value="YtxH"/>
</dbReference>
<keyword evidence="1" id="KW-1133">Transmembrane helix</keyword>
<evidence type="ECO:0000313" key="2">
    <source>
        <dbReference type="EMBL" id="GLH66999.1"/>
    </source>
</evidence>
<name>A0ABQ5PX99_9BACT</name>
<dbReference type="Pfam" id="PF12732">
    <property type="entry name" value="YtxH"/>
    <property type="match status" value="1"/>
</dbReference>
<dbReference type="PANTHER" id="PTHR35792">
    <property type="entry name" value="GENERAL STRESS PROTEIN"/>
    <property type="match status" value="1"/>
</dbReference>
<sequence>MTMTTTEPKTSSYGPTLLTFLAGAAVGAVVVALTTPKTGPELRGNLKDLATRAKRRTGELADNASEAWDSLRGRTALAASDLKRGVTDAASDLRG</sequence>